<dbReference type="EMBL" id="VFPE01000001">
    <property type="protein sequence ID" value="TQM33925.1"/>
    <property type="molecule type" value="Genomic_DNA"/>
</dbReference>
<feature type="transmembrane region" description="Helical" evidence="1">
    <location>
        <begin position="94"/>
        <end position="117"/>
    </location>
</feature>
<sequence>MNESTPRRTGALGRVTGAIYWFVLVELCFLLAASPGLVGILLLERDASNLPLYALCLVPLGPAFSAAMSAIAARSDELSVWPRFWRSYARNVVDVLWVWVPALVAATVLGTTVAFAGSAGIQTFFVVVAVVLLVVLAVWASHALVIASFFSFRARDVARLALYYVAARPLVSLGALSYLVLAAALVAFTSDWVLALTAVFFAAVAVVNARPLDRDLRARFVSAQ</sequence>
<keyword evidence="1" id="KW-1133">Transmembrane helix</keyword>
<protein>
    <submittedName>
        <fullName evidence="2">Uncharacterized protein DUF624</fullName>
    </submittedName>
</protein>
<feature type="transmembrane region" description="Helical" evidence="1">
    <location>
        <begin position="52"/>
        <end position="73"/>
    </location>
</feature>
<accession>A0A543FJD8</accession>
<dbReference type="AlphaFoldDB" id="A0A543FJD8"/>
<feature type="transmembrane region" description="Helical" evidence="1">
    <location>
        <begin position="12"/>
        <end position="32"/>
    </location>
</feature>
<feature type="transmembrane region" description="Helical" evidence="1">
    <location>
        <begin position="162"/>
        <end position="186"/>
    </location>
</feature>
<evidence type="ECO:0000313" key="2">
    <source>
        <dbReference type="EMBL" id="TQM33925.1"/>
    </source>
</evidence>
<feature type="transmembrane region" description="Helical" evidence="1">
    <location>
        <begin position="123"/>
        <end position="150"/>
    </location>
</feature>
<proteinExistence type="predicted"/>
<reference evidence="2 3" key="1">
    <citation type="submission" date="2019-06" db="EMBL/GenBank/DDBJ databases">
        <title>Sequencing the genomes of 1000 actinobacteria strains.</title>
        <authorList>
            <person name="Klenk H.-P."/>
        </authorList>
    </citation>
    <scope>NUCLEOTIDE SEQUENCE [LARGE SCALE GENOMIC DNA]</scope>
    <source>
        <strain evidence="2 3">DSM 105492</strain>
    </source>
</reference>
<comment type="caution">
    <text evidence="2">The sequence shown here is derived from an EMBL/GenBank/DDBJ whole genome shotgun (WGS) entry which is preliminary data.</text>
</comment>
<feature type="transmembrane region" description="Helical" evidence="1">
    <location>
        <begin position="192"/>
        <end position="209"/>
    </location>
</feature>
<evidence type="ECO:0000256" key="1">
    <source>
        <dbReference type="SAM" id="Phobius"/>
    </source>
</evidence>
<keyword evidence="3" id="KW-1185">Reference proteome</keyword>
<keyword evidence="1" id="KW-0472">Membrane</keyword>
<name>A0A543FJD8_9MICO</name>
<gene>
    <name evidence="2" type="ORF">FB391_0212</name>
</gene>
<dbReference type="RefSeq" id="WP_185842879.1">
    <property type="nucleotide sequence ID" value="NZ_BAABLH010000008.1"/>
</dbReference>
<dbReference type="Proteomes" id="UP000320235">
    <property type="component" value="Unassembled WGS sequence"/>
</dbReference>
<keyword evidence="1" id="KW-0812">Transmembrane</keyword>
<evidence type="ECO:0000313" key="3">
    <source>
        <dbReference type="Proteomes" id="UP000320235"/>
    </source>
</evidence>
<organism evidence="2 3">
    <name type="scientific">Microbacterium kyungheense</name>
    <dbReference type="NCBI Taxonomy" id="1263636"/>
    <lineage>
        <taxon>Bacteria</taxon>
        <taxon>Bacillati</taxon>
        <taxon>Actinomycetota</taxon>
        <taxon>Actinomycetes</taxon>
        <taxon>Micrococcales</taxon>
        <taxon>Microbacteriaceae</taxon>
        <taxon>Microbacterium</taxon>
    </lineage>
</organism>